<keyword evidence="5" id="KW-1133">Transmembrane helix</keyword>
<protein>
    <recommendedName>
        <fullName evidence="8">Protein kinase domain-containing protein</fullName>
    </recommendedName>
</protein>
<dbReference type="Pfam" id="PF00069">
    <property type="entry name" value="Pkinase"/>
    <property type="match status" value="1"/>
</dbReference>
<dbReference type="InterPro" id="IPR044812">
    <property type="entry name" value="CERK1/LYK3-like"/>
</dbReference>
<dbReference type="InterPro" id="IPR011009">
    <property type="entry name" value="Kinase-like_dom_sf"/>
</dbReference>
<reference evidence="9" key="2">
    <citation type="submission" date="2021-01" db="UniProtKB">
        <authorList>
            <consortium name="EnsemblPlants"/>
        </authorList>
    </citation>
    <scope>IDENTIFICATION</scope>
</reference>
<keyword evidence="4" id="KW-0732">Signal</keyword>
<dbReference type="PROSITE" id="PS50011">
    <property type="entry name" value="PROTEIN_KINASE_DOM"/>
    <property type="match status" value="1"/>
</dbReference>
<evidence type="ECO:0000259" key="8">
    <source>
        <dbReference type="PROSITE" id="PS50011"/>
    </source>
</evidence>
<evidence type="ECO:0000256" key="5">
    <source>
        <dbReference type="ARBA" id="ARBA00022989"/>
    </source>
</evidence>
<evidence type="ECO:0000313" key="10">
    <source>
        <dbReference type="Proteomes" id="UP000594261"/>
    </source>
</evidence>
<organism evidence="9 10">
    <name type="scientific">Quercus lobata</name>
    <name type="common">Valley oak</name>
    <dbReference type="NCBI Taxonomy" id="97700"/>
    <lineage>
        <taxon>Eukaryota</taxon>
        <taxon>Viridiplantae</taxon>
        <taxon>Streptophyta</taxon>
        <taxon>Embryophyta</taxon>
        <taxon>Tracheophyta</taxon>
        <taxon>Spermatophyta</taxon>
        <taxon>Magnoliopsida</taxon>
        <taxon>eudicotyledons</taxon>
        <taxon>Gunneridae</taxon>
        <taxon>Pentapetalae</taxon>
        <taxon>rosids</taxon>
        <taxon>fabids</taxon>
        <taxon>Fagales</taxon>
        <taxon>Fagaceae</taxon>
        <taxon>Quercus</taxon>
    </lineage>
</organism>
<dbReference type="GO" id="GO:0019199">
    <property type="term" value="F:transmembrane receptor protein kinase activity"/>
    <property type="evidence" value="ECO:0007669"/>
    <property type="project" value="InterPro"/>
</dbReference>
<dbReference type="Gramene" id="QL03p058575:mrna">
    <property type="protein sequence ID" value="QL03p058575:mrna"/>
    <property type="gene ID" value="QL03p058575"/>
</dbReference>
<evidence type="ECO:0000256" key="6">
    <source>
        <dbReference type="ARBA" id="ARBA00023136"/>
    </source>
</evidence>
<dbReference type="PANTHER" id="PTHR46204:SF8">
    <property type="entry name" value="PROTEIN KINASE DOMAIN-CONTAINING PROTEIN"/>
    <property type="match status" value="1"/>
</dbReference>
<keyword evidence="7" id="KW-1015">Disulfide bond</keyword>
<dbReference type="InterPro" id="IPR000719">
    <property type="entry name" value="Prot_kinase_dom"/>
</dbReference>
<evidence type="ECO:0000256" key="7">
    <source>
        <dbReference type="ARBA" id="ARBA00023157"/>
    </source>
</evidence>
<dbReference type="GO" id="GO:0005886">
    <property type="term" value="C:plasma membrane"/>
    <property type="evidence" value="ECO:0007669"/>
    <property type="project" value="UniProtKB-SubCell"/>
</dbReference>
<reference evidence="9 10" key="1">
    <citation type="journal article" date="2016" name="G3 (Bethesda)">
        <title>First Draft Assembly and Annotation of the Genome of a California Endemic Oak Quercus lobata Nee (Fagaceae).</title>
        <authorList>
            <person name="Sork V.L."/>
            <person name="Fitz-Gibbon S.T."/>
            <person name="Puiu D."/>
            <person name="Crepeau M."/>
            <person name="Gugger P.F."/>
            <person name="Sherman R."/>
            <person name="Stevens K."/>
            <person name="Langley C.H."/>
            <person name="Pellegrini M."/>
            <person name="Salzberg S.L."/>
        </authorList>
    </citation>
    <scope>NUCLEOTIDE SEQUENCE [LARGE SCALE GENOMIC DNA]</scope>
    <source>
        <strain evidence="9 10">cv. SW786</strain>
    </source>
</reference>
<dbReference type="GO" id="GO:0045087">
    <property type="term" value="P:innate immune response"/>
    <property type="evidence" value="ECO:0007669"/>
    <property type="project" value="InterPro"/>
</dbReference>
<dbReference type="InterPro" id="IPR008271">
    <property type="entry name" value="Ser/Thr_kinase_AS"/>
</dbReference>
<evidence type="ECO:0000256" key="2">
    <source>
        <dbReference type="ARBA" id="ARBA00022475"/>
    </source>
</evidence>
<dbReference type="InParanoid" id="A0A7N2R1R2"/>
<keyword evidence="3" id="KW-0812">Transmembrane</keyword>
<dbReference type="EnsemblPlants" id="QL03p058575:mrna">
    <property type="protein sequence ID" value="QL03p058575:mrna"/>
    <property type="gene ID" value="QL03p058575"/>
</dbReference>
<dbReference type="PROSITE" id="PS00108">
    <property type="entry name" value="PROTEIN_KINASE_ST"/>
    <property type="match status" value="1"/>
</dbReference>
<dbReference type="GO" id="GO:0005524">
    <property type="term" value="F:ATP binding"/>
    <property type="evidence" value="ECO:0007669"/>
    <property type="project" value="InterPro"/>
</dbReference>
<keyword evidence="2" id="KW-1003">Cell membrane</keyword>
<evidence type="ECO:0000256" key="3">
    <source>
        <dbReference type="ARBA" id="ARBA00022692"/>
    </source>
</evidence>
<dbReference type="PANTHER" id="PTHR46204">
    <property type="entry name" value="CHITIN ELICITOR RECEPTOR KINASE 1-RELATED"/>
    <property type="match status" value="1"/>
</dbReference>
<evidence type="ECO:0000256" key="1">
    <source>
        <dbReference type="ARBA" id="ARBA00004162"/>
    </source>
</evidence>
<accession>A0A7N2R1R2</accession>
<keyword evidence="6" id="KW-0472">Membrane</keyword>
<keyword evidence="10" id="KW-1185">Reference proteome</keyword>
<evidence type="ECO:0000313" key="9">
    <source>
        <dbReference type="EnsemblPlants" id="QL03p058575:mrna"/>
    </source>
</evidence>
<dbReference type="SUPFAM" id="SSF56112">
    <property type="entry name" value="Protein kinase-like (PK-like)"/>
    <property type="match status" value="1"/>
</dbReference>
<proteinExistence type="predicted"/>
<evidence type="ECO:0000256" key="4">
    <source>
        <dbReference type="ARBA" id="ARBA00022729"/>
    </source>
</evidence>
<name>A0A7N2R1R2_QUELO</name>
<sequence>MSFVLSKVCGYVHRDIKTSNILLDEGLRAKVADFGLVKLVGRTNEEDFLATRLIGTPGYLPPEAVKELQVTPKTDVFASGLCALICDSKETNKMKSLITVINNVFQDEHPEDALEAVIDGNLRGIYPFEHVYKMAEIAQCCLSEDAVDRSEMREIVVSLSNLVTYSIEWEASLGGNSQVFSGLFNGR</sequence>
<dbReference type="Proteomes" id="UP000594261">
    <property type="component" value="Chromosome 3"/>
</dbReference>
<comment type="subcellular location">
    <subcellularLocation>
        <location evidence="1">Cell membrane</location>
        <topology evidence="1">Single-pass membrane protein</topology>
    </subcellularLocation>
</comment>
<dbReference type="Gene3D" id="1.10.510.10">
    <property type="entry name" value="Transferase(Phosphotransferase) domain 1"/>
    <property type="match status" value="1"/>
</dbReference>
<feature type="domain" description="Protein kinase" evidence="8">
    <location>
        <begin position="1"/>
        <end position="163"/>
    </location>
</feature>
<dbReference type="EMBL" id="LRBV02000003">
    <property type="status" value="NOT_ANNOTATED_CDS"/>
    <property type="molecule type" value="Genomic_DNA"/>
</dbReference>
<dbReference type="AlphaFoldDB" id="A0A7N2R1R2"/>